<feature type="binding site" evidence="19">
    <location>
        <position position="396"/>
    </location>
    <ligand>
        <name>ATP</name>
        <dbReference type="ChEBI" id="CHEBI:30616"/>
    </ligand>
</feature>
<keyword evidence="15 20" id="KW-1133">Transmembrane helix</keyword>
<sequence length="692" mass="76506">MSMSSPHSLPMWVIFSLFFNLNFLSANNNITLFGDAYFRNNSISLTQELAPCLSPSSPSSPSFSPFFGIGRAFYVNPIRFLDPFINTTSSFSCSFTFSTIPSPLCSPGDGMAFLISPHAADSFFSDAIGNIGLPRPALTVQDSFFAVEFDTSFDPLLGDVNGNHVGIDINTAVSIAAVDVVPRGIDLRNGREITAWIEYRHAMRMVRVWVGYSSIRPPNPLLVAQIDLSNVLKEFMFVGFSGSNGQGSAVHIVDKWRFKTFQPSLVSIDTFEGDCFICSSEDSAIGSHRKNRLHGRKLKLGEIALGLGGLVAFVFSILVIFAVMSFILIKKRKLVDKTRMESLACRIQPNRMPTRLSLADIKSATMGFDQNRVVGEGASAMVYKGSLPFGGEVAVKRFQRGNGVDSLHNPFTNEFATMVGCLRHKNLVQLRGWCCEGSELVLVYEYMSNGSLDKILHKKTNSAIVLSWKQRLNIVLGVASALAYLHEECERQIIHRDVKTCNIMLDAEFNAKLGDFGLAEVYEHSTNTRDATIPAGTMGYLAPEYVYSGVPTAKTDVYSFGVVVLEVATGRRPVDEGGTVLVDWAWELWEKGKLIEAADAGLKGKTSLKEMERMLILGLACVHPDHVQRPTVKESARILRREAPLPLLPAKKPRLRLRPVLPNDFEEVMSYLDGEHTSPYESPFFTPKSNFS</sequence>
<dbReference type="EMBL" id="KE345058">
    <property type="protein sequence ID" value="EXB91950.1"/>
    <property type="molecule type" value="Genomic_DNA"/>
</dbReference>
<evidence type="ECO:0000259" key="22">
    <source>
        <dbReference type="PROSITE" id="PS50011"/>
    </source>
</evidence>
<evidence type="ECO:0000256" key="14">
    <source>
        <dbReference type="ARBA" id="ARBA00022840"/>
    </source>
</evidence>
<feature type="transmembrane region" description="Helical" evidence="20">
    <location>
        <begin position="303"/>
        <end position="329"/>
    </location>
</feature>
<comment type="subcellular location">
    <subcellularLocation>
        <location evidence="1">Cell membrane</location>
        <topology evidence="1">Single-pass type I membrane protein</topology>
    </subcellularLocation>
</comment>
<dbReference type="GO" id="GO:0005524">
    <property type="term" value="F:ATP binding"/>
    <property type="evidence" value="ECO:0007669"/>
    <property type="project" value="UniProtKB-UniRule"/>
</dbReference>
<accession>W9RQD5</accession>
<evidence type="ECO:0000256" key="20">
    <source>
        <dbReference type="SAM" id="Phobius"/>
    </source>
</evidence>
<evidence type="ECO:0000256" key="13">
    <source>
        <dbReference type="ARBA" id="ARBA00022777"/>
    </source>
</evidence>
<keyword evidence="16 20" id="KW-0472">Membrane</keyword>
<evidence type="ECO:0000256" key="8">
    <source>
        <dbReference type="ARBA" id="ARBA00022679"/>
    </source>
</evidence>
<evidence type="ECO:0000256" key="6">
    <source>
        <dbReference type="ARBA" id="ARBA00022475"/>
    </source>
</evidence>
<keyword evidence="11 23" id="KW-0430">Lectin</keyword>
<keyword evidence="14 19" id="KW-0067">ATP-binding</keyword>
<keyword evidence="6" id="KW-1003">Cell membrane</keyword>
<feature type="signal peptide" evidence="21">
    <location>
        <begin position="1"/>
        <end position="26"/>
    </location>
</feature>
<dbReference type="InterPro" id="IPR000719">
    <property type="entry name" value="Prot_kinase_dom"/>
</dbReference>
<keyword evidence="13 23" id="KW-0418">Kinase</keyword>
<dbReference type="InterPro" id="IPR011009">
    <property type="entry name" value="Kinase-like_dom_sf"/>
</dbReference>
<evidence type="ECO:0000256" key="4">
    <source>
        <dbReference type="ARBA" id="ARBA00010217"/>
    </source>
</evidence>
<evidence type="ECO:0000256" key="21">
    <source>
        <dbReference type="SAM" id="SignalP"/>
    </source>
</evidence>
<evidence type="ECO:0000313" key="23">
    <source>
        <dbReference type="EMBL" id="EXB91950.1"/>
    </source>
</evidence>
<evidence type="ECO:0000256" key="11">
    <source>
        <dbReference type="ARBA" id="ARBA00022734"/>
    </source>
</evidence>
<dbReference type="PROSITE" id="PS50011">
    <property type="entry name" value="PROTEIN_KINASE_DOM"/>
    <property type="match status" value="1"/>
</dbReference>
<dbReference type="InterPro" id="IPR013320">
    <property type="entry name" value="ConA-like_dom_sf"/>
</dbReference>
<dbReference type="FunFam" id="3.30.200.20:FF:000810">
    <property type="entry name" value="L-type lectin-domain containing receptor kinase S.6"/>
    <property type="match status" value="1"/>
</dbReference>
<dbReference type="SUPFAM" id="SSF56112">
    <property type="entry name" value="Protein kinase-like (PK-like)"/>
    <property type="match status" value="1"/>
</dbReference>
<dbReference type="InterPro" id="IPR001220">
    <property type="entry name" value="Legume_lectin_dom"/>
</dbReference>
<reference evidence="24" key="1">
    <citation type="submission" date="2013-01" db="EMBL/GenBank/DDBJ databases">
        <title>Draft Genome Sequence of a Mulberry Tree, Morus notabilis C.K. Schneid.</title>
        <authorList>
            <person name="He N."/>
            <person name="Zhao S."/>
        </authorList>
    </citation>
    <scope>NUCLEOTIDE SEQUENCE</scope>
</reference>
<evidence type="ECO:0000256" key="2">
    <source>
        <dbReference type="ARBA" id="ARBA00007606"/>
    </source>
</evidence>
<feature type="chain" id="PRO_5004928547" description="non-specific serine/threonine protein kinase" evidence="21">
    <location>
        <begin position="27"/>
        <end position="692"/>
    </location>
</feature>
<dbReference type="Pfam" id="PF07714">
    <property type="entry name" value="PK_Tyr_Ser-Thr"/>
    <property type="match status" value="1"/>
</dbReference>
<keyword evidence="12 19" id="KW-0547">Nucleotide-binding</keyword>
<dbReference type="CDD" id="cd14066">
    <property type="entry name" value="STKc_IRAK"/>
    <property type="match status" value="1"/>
</dbReference>
<dbReference type="FunFam" id="1.10.510.10:FF:000342">
    <property type="entry name" value="L-type lectin-domain containing receptor kinase VIII.1"/>
    <property type="match status" value="1"/>
</dbReference>
<keyword evidence="9 20" id="KW-0812">Transmembrane</keyword>
<dbReference type="GO" id="GO:0030246">
    <property type="term" value="F:carbohydrate binding"/>
    <property type="evidence" value="ECO:0007669"/>
    <property type="project" value="UniProtKB-KW"/>
</dbReference>
<dbReference type="GO" id="GO:0005886">
    <property type="term" value="C:plasma membrane"/>
    <property type="evidence" value="ECO:0007669"/>
    <property type="project" value="UniProtKB-SubCell"/>
</dbReference>
<evidence type="ECO:0000313" key="24">
    <source>
        <dbReference type="Proteomes" id="UP000030645"/>
    </source>
</evidence>
<keyword evidence="18" id="KW-0325">Glycoprotein</keyword>
<dbReference type="Pfam" id="PF00139">
    <property type="entry name" value="Lectin_legB"/>
    <property type="match status" value="1"/>
</dbReference>
<evidence type="ECO:0000256" key="7">
    <source>
        <dbReference type="ARBA" id="ARBA00022527"/>
    </source>
</evidence>
<dbReference type="PANTHER" id="PTHR27007">
    <property type="match status" value="1"/>
</dbReference>
<dbReference type="InterPro" id="IPR017441">
    <property type="entry name" value="Protein_kinase_ATP_BS"/>
</dbReference>
<proteinExistence type="inferred from homology"/>
<organism evidence="23 24">
    <name type="scientific">Morus notabilis</name>
    <dbReference type="NCBI Taxonomy" id="981085"/>
    <lineage>
        <taxon>Eukaryota</taxon>
        <taxon>Viridiplantae</taxon>
        <taxon>Streptophyta</taxon>
        <taxon>Embryophyta</taxon>
        <taxon>Tracheophyta</taxon>
        <taxon>Spermatophyta</taxon>
        <taxon>Magnoliopsida</taxon>
        <taxon>eudicotyledons</taxon>
        <taxon>Gunneridae</taxon>
        <taxon>Pentapetalae</taxon>
        <taxon>rosids</taxon>
        <taxon>fabids</taxon>
        <taxon>Rosales</taxon>
        <taxon>Moraceae</taxon>
        <taxon>Moreae</taxon>
        <taxon>Morus</taxon>
    </lineage>
</organism>
<keyword evidence="8" id="KW-0808">Transferase</keyword>
<dbReference type="KEGG" id="mnt:21385413"/>
<dbReference type="Gene3D" id="1.10.510.10">
    <property type="entry name" value="Transferase(Phosphotransferase) domain 1"/>
    <property type="match status" value="1"/>
</dbReference>
<dbReference type="GO" id="GO:0004674">
    <property type="term" value="F:protein serine/threonine kinase activity"/>
    <property type="evidence" value="ECO:0007669"/>
    <property type="project" value="UniProtKB-KW"/>
</dbReference>
<dbReference type="eggNOG" id="KOG1187">
    <property type="taxonomic scope" value="Eukaryota"/>
</dbReference>
<keyword evidence="10 21" id="KW-0732">Signal</keyword>
<dbReference type="AlphaFoldDB" id="W9RQD5"/>
<dbReference type="OrthoDB" id="1856421at2759"/>
<evidence type="ECO:0000256" key="17">
    <source>
        <dbReference type="ARBA" id="ARBA00023170"/>
    </source>
</evidence>
<evidence type="ECO:0000256" key="1">
    <source>
        <dbReference type="ARBA" id="ARBA00004251"/>
    </source>
</evidence>
<comment type="similarity">
    <text evidence="3">In the N-terminal section; belongs to the leguminous lectin family.</text>
</comment>
<evidence type="ECO:0000256" key="18">
    <source>
        <dbReference type="ARBA" id="ARBA00023180"/>
    </source>
</evidence>
<dbReference type="InterPro" id="IPR008271">
    <property type="entry name" value="Ser/Thr_kinase_AS"/>
</dbReference>
<evidence type="ECO:0000256" key="12">
    <source>
        <dbReference type="ARBA" id="ARBA00022741"/>
    </source>
</evidence>
<dbReference type="SUPFAM" id="SSF49899">
    <property type="entry name" value="Concanavalin A-like lectins/glucanases"/>
    <property type="match status" value="1"/>
</dbReference>
<dbReference type="Gene3D" id="3.30.200.20">
    <property type="entry name" value="Phosphorylase Kinase, domain 1"/>
    <property type="match status" value="1"/>
</dbReference>
<dbReference type="PROSITE" id="PS00107">
    <property type="entry name" value="PROTEIN_KINASE_ATP"/>
    <property type="match status" value="1"/>
</dbReference>
<feature type="domain" description="Protein kinase" evidence="22">
    <location>
        <begin position="368"/>
        <end position="648"/>
    </location>
</feature>
<dbReference type="PROSITE" id="PS00108">
    <property type="entry name" value="PROTEIN_KINASE_ST"/>
    <property type="match status" value="1"/>
</dbReference>
<name>W9RQD5_9ROSA</name>
<protein>
    <recommendedName>
        <fullName evidence="5">non-specific serine/threonine protein kinase</fullName>
        <ecNumber evidence="5">2.7.11.1</ecNumber>
    </recommendedName>
</protein>
<comment type="similarity">
    <text evidence="4">In the C-terminal section; belongs to the protein kinase superfamily. Ser/Thr protein kinase family.</text>
</comment>
<dbReference type="CDD" id="cd06899">
    <property type="entry name" value="lectin_legume_LecRK_Arcelin_ConA"/>
    <property type="match status" value="1"/>
</dbReference>
<dbReference type="Proteomes" id="UP000030645">
    <property type="component" value="Unassembled WGS sequence"/>
</dbReference>
<dbReference type="STRING" id="981085.W9RQD5"/>
<evidence type="ECO:0000256" key="10">
    <source>
        <dbReference type="ARBA" id="ARBA00022729"/>
    </source>
</evidence>
<keyword evidence="17 23" id="KW-0675">Receptor</keyword>
<dbReference type="InterPro" id="IPR050528">
    <property type="entry name" value="L-type_Lectin-RKs"/>
</dbReference>
<dbReference type="EC" id="2.7.11.1" evidence="5"/>
<keyword evidence="24" id="KW-1185">Reference proteome</keyword>
<evidence type="ECO:0000256" key="16">
    <source>
        <dbReference type="ARBA" id="ARBA00023136"/>
    </source>
</evidence>
<evidence type="ECO:0000256" key="5">
    <source>
        <dbReference type="ARBA" id="ARBA00012513"/>
    </source>
</evidence>
<gene>
    <name evidence="23" type="ORF">L484_001824</name>
</gene>
<dbReference type="Gene3D" id="2.60.120.200">
    <property type="match status" value="1"/>
</dbReference>
<evidence type="ECO:0000256" key="9">
    <source>
        <dbReference type="ARBA" id="ARBA00022692"/>
    </source>
</evidence>
<keyword evidence="7" id="KW-0723">Serine/threonine-protein kinase</keyword>
<evidence type="ECO:0000256" key="3">
    <source>
        <dbReference type="ARBA" id="ARBA00008536"/>
    </source>
</evidence>
<comment type="similarity">
    <text evidence="2">Belongs to the leguminous lectin family.</text>
</comment>
<evidence type="ECO:0000256" key="15">
    <source>
        <dbReference type="ARBA" id="ARBA00022989"/>
    </source>
</evidence>
<evidence type="ECO:0000256" key="19">
    <source>
        <dbReference type="PROSITE-ProRule" id="PRU10141"/>
    </source>
</evidence>
<dbReference type="GO" id="GO:0002229">
    <property type="term" value="P:defense response to oomycetes"/>
    <property type="evidence" value="ECO:0007669"/>
    <property type="project" value="UniProtKB-ARBA"/>
</dbReference>
<dbReference type="InterPro" id="IPR001245">
    <property type="entry name" value="Ser-Thr/Tyr_kinase_cat_dom"/>
</dbReference>
<dbReference type="SMART" id="SM00220">
    <property type="entry name" value="S_TKc"/>
    <property type="match status" value="1"/>
</dbReference>